<sequence length="319" mass="35960">MVPRIRLLSIKFSTPQLFLFSIALTPHLPLLELINAFRIMAFINASLSKALTSNSLKTRFANKTVNGKQSGSLLFQHKYLWLAIRDRIPSNVNRCKRRIAHDPTCIACSAAEESSIHLLRDCHAVRKLWIFDLQVGDWIFKNLTINTCHPAFGVPWNVLFAYLIWHTWKRRNEQIFNGTRRNADSILHQSLSLAKHALPLQAIRLLADMESSATAGGVIRDHLGNFLFGFNRNLGSATWAHGFEKVQLQTYSLDAFQLINKASPDSSYPMICKMVADFLAKFDASANGNLTVFDTTTAPLDDLLLHASQDPPYVRFGHA</sequence>
<dbReference type="InterPro" id="IPR026960">
    <property type="entry name" value="RVT-Znf"/>
</dbReference>
<evidence type="ECO:0000259" key="1">
    <source>
        <dbReference type="Pfam" id="PF13966"/>
    </source>
</evidence>
<dbReference type="Proteomes" id="UP000436088">
    <property type="component" value="Unassembled WGS sequence"/>
</dbReference>
<dbReference type="Pfam" id="PF13966">
    <property type="entry name" value="zf-RVT"/>
    <property type="match status" value="1"/>
</dbReference>
<keyword evidence="3" id="KW-1185">Reference proteome</keyword>
<dbReference type="AlphaFoldDB" id="A0A6A3BWY8"/>
<feature type="domain" description="Reverse transcriptase zinc-binding" evidence="1">
    <location>
        <begin position="74"/>
        <end position="129"/>
    </location>
</feature>
<reference evidence="2" key="1">
    <citation type="submission" date="2019-09" db="EMBL/GenBank/DDBJ databases">
        <title>Draft genome information of white flower Hibiscus syriacus.</title>
        <authorList>
            <person name="Kim Y.-M."/>
        </authorList>
    </citation>
    <scope>NUCLEOTIDE SEQUENCE [LARGE SCALE GENOMIC DNA]</scope>
    <source>
        <strain evidence="2">YM2019G1</strain>
    </source>
</reference>
<proteinExistence type="predicted"/>
<gene>
    <name evidence="2" type="ORF">F3Y22_tig00016212pilonHSYRG00084</name>
</gene>
<protein>
    <recommendedName>
        <fullName evidence="1">Reverse transcriptase zinc-binding domain-containing protein</fullName>
    </recommendedName>
</protein>
<comment type="caution">
    <text evidence="2">The sequence shown here is derived from an EMBL/GenBank/DDBJ whole genome shotgun (WGS) entry which is preliminary data.</text>
</comment>
<evidence type="ECO:0000313" key="2">
    <source>
        <dbReference type="EMBL" id="KAE8721350.1"/>
    </source>
</evidence>
<name>A0A6A3BWY8_HIBSY</name>
<accession>A0A6A3BWY8</accession>
<dbReference type="EMBL" id="VEPZ02000633">
    <property type="protein sequence ID" value="KAE8721350.1"/>
    <property type="molecule type" value="Genomic_DNA"/>
</dbReference>
<organism evidence="2 3">
    <name type="scientific">Hibiscus syriacus</name>
    <name type="common">Rose of Sharon</name>
    <dbReference type="NCBI Taxonomy" id="106335"/>
    <lineage>
        <taxon>Eukaryota</taxon>
        <taxon>Viridiplantae</taxon>
        <taxon>Streptophyta</taxon>
        <taxon>Embryophyta</taxon>
        <taxon>Tracheophyta</taxon>
        <taxon>Spermatophyta</taxon>
        <taxon>Magnoliopsida</taxon>
        <taxon>eudicotyledons</taxon>
        <taxon>Gunneridae</taxon>
        <taxon>Pentapetalae</taxon>
        <taxon>rosids</taxon>
        <taxon>malvids</taxon>
        <taxon>Malvales</taxon>
        <taxon>Malvaceae</taxon>
        <taxon>Malvoideae</taxon>
        <taxon>Hibiscus</taxon>
    </lineage>
</organism>
<evidence type="ECO:0000313" key="3">
    <source>
        <dbReference type="Proteomes" id="UP000436088"/>
    </source>
</evidence>